<feature type="region of interest" description="Disordered" evidence="1">
    <location>
        <begin position="1"/>
        <end position="24"/>
    </location>
</feature>
<feature type="non-terminal residue" evidence="2">
    <location>
        <position position="295"/>
    </location>
</feature>
<evidence type="ECO:0000256" key="1">
    <source>
        <dbReference type="SAM" id="MobiDB-lite"/>
    </source>
</evidence>
<feature type="compositionally biased region" description="Basic and acidic residues" evidence="1">
    <location>
        <begin position="58"/>
        <end position="74"/>
    </location>
</feature>
<proteinExistence type="predicted"/>
<accession>A0AAV2HIY6</accession>
<reference evidence="2 3" key="1">
    <citation type="submission" date="2024-04" db="EMBL/GenBank/DDBJ databases">
        <authorList>
            <consortium name="Genoscope - CEA"/>
            <person name="William W."/>
        </authorList>
    </citation>
    <scope>NUCLEOTIDE SEQUENCE [LARGE SCALE GENOMIC DNA]</scope>
</reference>
<evidence type="ECO:0000313" key="3">
    <source>
        <dbReference type="Proteomes" id="UP001497497"/>
    </source>
</evidence>
<feature type="non-terminal residue" evidence="2">
    <location>
        <position position="1"/>
    </location>
</feature>
<dbReference type="AlphaFoldDB" id="A0AAV2HIY6"/>
<sequence>TYSDRSPGGTEATNSRKPDSQRYASIVRAERNKSTELDGLIMKNIEKVREINHCCKMENMAERTRTPEDSREAGGTRNQLEQEEDNKATEIITSYQGVGRQDFEKPGFLTRSLSVTRALVSNCDQLSPSSEEGDGHRPTFTRGPSTDVGTNVNSSGSTSPPLSDEEPQVRVNLNPVRVLTRSGPINYKYIQQKALENLESFLKTATRRRGDTVSSPPKAKSRQDCARMHRSCPGCTTKPPALQALRNLISGGDSGSCANSYMAINEPCEKSEHIGRLSSLLPDETPVDDDLIIAY</sequence>
<feature type="region of interest" description="Disordered" evidence="1">
    <location>
        <begin position="58"/>
        <end position="88"/>
    </location>
</feature>
<feature type="region of interest" description="Disordered" evidence="1">
    <location>
        <begin position="124"/>
        <end position="167"/>
    </location>
</feature>
<dbReference type="Proteomes" id="UP001497497">
    <property type="component" value="Unassembled WGS sequence"/>
</dbReference>
<feature type="compositionally biased region" description="Polar residues" evidence="1">
    <location>
        <begin position="142"/>
        <end position="161"/>
    </location>
</feature>
<name>A0AAV2HIY6_LYMST</name>
<evidence type="ECO:0000313" key="2">
    <source>
        <dbReference type="EMBL" id="CAL1534001.1"/>
    </source>
</evidence>
<gene>
    <name evidence="2" type="ORF">GSLYS_00007961001</name>
</gene>
<comment type="caution">
    <text evidence="2">The sequence shown here is derived from an EMBL/GenBank/DDBJ whole genome shotgun (WGS) entry which is preliminary data.</text>
</comment>
<dbReference type="EMBL" id="CAXITT010000158">
    <property type="protein sequence ID" value="CAL1534001.1"/>
    <property type="molecule type" value="Genomic_DNA"/>
</dbReference>
<protein>
    <submittedName>
        <fullName evidence="2">Uncharacterized protein</fullName>
    </submittedName>
</protein>
<organism evidence="2 3">
    <name type="scientific">Lymnaea stagnalis</name>
    <name type="common">Great pond snail</name>
    <name type="synonym">Helix stagnalis</name>
    <dbReference type="NCBI Taxonomy" id="6523"/>
    <lineage>
        <taxon>Eukaryota</taxon>
        <taxon>Metazoa</taxon>
        <taxon>Spiralia</taxon>
        <taxon>Lophotrochozoa</taxon>
        <taxon>Mollusca</taxon>
        <taxon>Gastropoda</taxon>
        <taxon>Heterobranchia</taxon>
        <taxon>Euthyneura</taxon>
        <taxon>Panpulmonata</taxon>
        <taxon>Hygrophila</taxon>
        <taxon>Lymnaeoidea</taxon>
        <taxon>Lymnaeidae</taxon>
        <taxon>Lymnaea</taxon>
    </lineage>
</organism>
<keyword evidence="3" id="KW-1185">Reference proteome</keyword>